<organism evidence="2 3">
    <name type="scientific">Eumeta variegata</name>
    <name type="common">Bagworm moth</name>
    <name type="synonym">Eumeta japonica</name>
    <dbReference type="NCBI Taxonomy" id="151549"/>
    <lineage>
        <taxon>Eukaryota</taxon>
        <taxon>Metazoa</taxon>
        <taxon>Ecdysozoa</taxon>
        <taxon>Arthropoda</taxon>
        <taxon>Hexapoda</taxon>
        <taxon>Insecta</taxon>
        <taxon>Pterygota</taxon>
        <taxon>Neoptera</taxon>
        <taxon>Endopterygota</taxon>
        <taxon>Lepidoptera</taxon>
        <taxon>Glossata</taxon>
        <taxon>Ditrysia</taxon>
        <taxon>Tineoidea</taxon>
        <taxon>Psychidae</taxon>
        <taxon>Oiketicinae</taxon>
        <taxon>Eumeta</taxon>
    </lineage>
</organism>
<comment type="caution">
    <text evidence="2">The sequence shown here is derived from an EMBL/GenBank/DDBJ whole genome shotgun (WGS) entry which is preliminary data.</text>
</comment>
<keyword evidence="3" id="KW-1185">Reference proteome</keyword>
<gene>
    <name evidence="2" type="ORF">EVAR_54456_1</name>
</gene>
<proteinExistence type="predicted"/>
<dbReference type="AlphaFoldDB" id="A0A4C1XIA7"/>
<sequence>MPMRGRLKGAAGGDKPPTRARPRRPRASATAPVSFRAGLRRCRCYLLHKSAISYVTSAHMRPGGAPLSDLPYGLIRDS</sequence>
<name>A0A4C1XIA7_EUMVA</name>
<dbReference type="Proteomes" id="UP000299102">
    <property type="component" value="Unassembled WGS sequence"/>
</dbReference>
<feature type="region of interest" description="Disordered" evidence="1">
    <location>
        <begin position="1"/>
        <end position="32"/>
    </location>
</feature>
<dbReference type="EMBL" id="BGZK01000874">
    <property type="protein sequence ID" value="GBP63626.1"/>
    <property type="molecule type" value="Genomic_DNA"/>
</dbReference>
<reference evidence="2 3" key="1">
    <citation type="journal article" date="2019" name="Commun. Biol.">
        <title>The bagworm genome reveals a unique fibroin gene that provides high tensile strength.</title>
        <authorList>
            <person name="Kono N."/>
            <person name="Nakamura H."/>
            <person name="Ohtoshi R."/>
            <person name="Tomita M."/>
            <person name="Numata K."/>
            <person name="Arakawa K."/>
        </authorList>
    </citation>
    <scope>NUCLEOTIDE SEQUENCE [LARGE SCALE GENOMIC DNA]</scope>
</reference>
<protein>
    <submittedName>
        <fullName evidence="2">Uncharacterized protein</fullName>
    </submittedName>
</protein>
<evidence type="ECO:0000313" key="2">
    <source>
        <dbReference type="EMBL" id="GBP63626.1"/>
    </source>
</evidence>
<evidence type="ECO:0000256" key="1">
    <source>
        <dbReference type="SAM" id="MobiDB-lite"/>
    </source>
</evidence>
<accession>A0A4C1XIA7</accession>
<evidence type="ECO:0000313" key="3">
    <source>
        <dbReference type="Proteomes" id="UP000299102"/>
    </source>
</evidence>